<sequence>MAVTADARGELALGATGLRHYGPNGERREDSVTVFLHSFAPPPRMLVFGAIDYAAAVARIGDFLGYRVTVCDARPVFATPKRFPAGVEVVVDWPQRFLRGRPPTRAR</sequence>
<dbReference type="Pfam" id="PF13478">
    <property type="entry name" value="XdhC_C"/>
    <property type="match status" value="1"/>
</dbReference>
<proteinExistence type="predicted"/>
<evidence type="ECO:0000259" key="1">
    <source>
        <dbReference type="Pfam" id="PF13478"/>
    </source>
</evidence>
<name>A0A499VN23_STRAX</name>
<dbReference type="PANTHER" id="PTHR30388">
    <property type="entry name" value="ALDEHYDE OXIDOREDUCTASE MOLYBDENUM COFACTOR ASSEMBLY PROTEIN"/>
    <property type="match status" value="1"/>
</dbReference>
<feature type="domain" description="XdhC Rossmann" evidence="1">
    <location>
        <begin position="45"/>
        <end position="85"/>
    </location>
</feature>
<protein>
    <recommendedName>
        <fullName evidence="1">XdhC Rossmann domain-containing protein</fullName>
    </recommendedName>
</protein>
<organism evidence="2">
    <name type="scientific">Streptomyces avermitilis</name>
    <dbReference type="NCBI Taxonomy" id="33903"/>
    <lineage>
        <taxon>Bacteria</taxon>
        <taxon>Bacillati</taxon>
        <taxon>Actinomycetota</taxon>
        <taxon>Actinomycetes</taxon>
        <taxon>Kitasatosporales</taxon>
        <taxon>Streptomycetaceae</taxon>
        <taxon>Streptomyces</taxon>
    </lineage>
</organism>
<dbReference type="InterPro" id="IPR052698">
    <property type="entry name" value="MoCofactor_Util/Proc"/>
</dbReference>
<evidence type="ECO:0000313" key="2">
    <source>
        <dbReference type="EMBL" id="BBJ55875.1"/>
    </source>
</evidence>
<accession>A0A499VN23</accession>
<dbReference type="InterPro" id="IPR027051">
    <property type="entry name" value="XdhC_Rossmann_dom"/>
</dbReference>
<gene>
    <name evidence="2" type="ORF">SAVMC3_85040</name>
</gene>
<reference evidence="2" key="1">
    <citation type="submission" date="2019-04" db="EMBL/GenBank/DDBJ databases">
        <title>Draft genome sequences of Streptomyces avermitilis MC3.</title>
        <authorList>
            <person name="Komaki H."/>
            <person name="Tamura T."/>
            <person name="Hosoyama A."/>
        </authorList>
    </citation>
    <scope>NUCLEOTIDE SEQUENCE</scope>
    <source>
        <strain evidence="2">MC3</strain>
    </source>
</reference>
<dbReference type="EMBL" id="AP019621">
    <property type="protein sequence ID" value="BBJ55875.1"/>
    <property type="molecule type" value="Genomic_DNA"/>
</dbReference>
<dbReference type="Gene3D" id="3.40.50.720">
    <property type="entry name" value="NAD(P)-binding Rossmann-like Domain"/>
    <property type="match status" value="1"/>
</dbReference>
<dbReference type="PANTHER" id="PTHR30388:SF4">
    <property type="entry name" value="MOLYBDENUM COFACTOR INSERTION CHAPERONE PAOD"/>
    <property type="match status" value="1"/>
</dbReference>
<dbReference type="AlphaFoldDB" id="A0A499VN23"/>